<evidence type="ECO:0000256" key="6">
    <source>
        <dbReference type="ARBA" id="ARBA00022692"/>
    </source>
</evidence>
<evidence type="ECO:0000256" key="1">
    <source>
        <dbReference type="ARBA" id="ARBA00004377"/>
    </source>
</evidence>
<comment type="function">
    <text evidence="10">Inner membrane component of the type II secretion system required for the energy-dependent secretion of extracellular factors such as proteases and toxins from the periplasm.</text>
</comment>
<evidence type="ECO:0000256" key="5">
    <source>
        <dbReference type="ARBA" id="ARBA00022519"/>
    </source>
</evidence>
<evidence type="ECO:0000256" key="4">
    <source>
        <dbReference type="ARBA" id="ARBA00022475"/>
    </source>
</evidence>
<dbReference type="RefSeq" id="WP_353897307.1">
    <property type="nucleotide sequence ID" value="NZ_JBEVCJ010000026.1"/>
</dbReference>
<name>A0ABV2BXR7_9GAMM</name>
<organism evidence="12 13">
    <name type="scientific">Aliikangiella maris</name>
    <dbReference type="NCBI Taxonomy" id="3162458"/>
    <lineage>
        <taxon>Bacteria</taxon>
        <taxon>Pseudomonadati</taxon>
        <taxon>Pseudomonadota</taxon>
        <taxon>Gammaproteobacteria</taxon>
        <taxon>Oceanospirillales</taxon>
        <taxon>Pleioneaceae</taxon>
        <taxon>Aliikangiella</taxon>
    </lineage>
</organism>
<dbReference type="Proteomes" id="UP001548189">
    <property type="component" value="Unassembled WGS sequence"/>
</dbReference>
<keyword evidence="4 10" id="KW-1003">Cell membrane</keyword>
<sequence length="159" mass="18223">MEQLKQWYNGLDSSEQRLVNIASIFVVLFILFFGILKPISDSVESIEGQIQSRERSVALWKKSMPQIIANRGAMSSSNSNIPLTNLVTSTTRQYQLNVSRVKEKSPNEMQVWFDNVSFNDFIRWVAELESRHKVSVDSVNIRTKDRDGLSSIDIKIQRG</sequence>
<evidence type="ECO:0000313" key="12">
    <source>
        <dbReference type="EMBL" id="MET1256724.1"/>
    </source>
</evidence>
<accession>A0ABV2BXR7</accession>
<evidence type="ECO:0000256" key="10">
    <source>
        <dbReference type="PIRNR" id="PIRNR006291"/>
    </source>
</evidence>
<dbReference type="EMBL" id="JBEVCJ010000026">
    <property type="protein sequence ID" value="MET1256724.1"/>
    <property type="molecule type" value="Genomic_DNA"/>
</dbReference>
<dbReference type="PIRSF" id="PIRSF006291">
    <property type="entry name" value="GspM"/>
    <property type="match status" value="1"/>
</dbReference>
<keyword evidence="3 10" id="KW-0813">Transport</keyword>
<feature type="transmembrane region" description="Helical" evidence="11">
    <location>
        <begin position="18"/>
        <end position="36"/>
    </location>
</feature>
<evidence type="ECO:0000313" key="13">
    <source>
        <dbReference type="Proteomes" id="UP001548189"/>
    </source>
</evidence>
<evidence type="ECO:0000256" key="2">
    <source>
        <dbReference type="ARBA" id="ARBA00010637"/>
    </source>
</evidence>
<evidence type="ECO:0000256" key="11">
    <source>
        <dbReference type="SAM" id="Phobius"/>
    </source>
</evidence>
<evidence type="ECO:0000256" key="7">
    <source>
        <dbReference type="ARBA" id="ARBA00022927"/>
    </source>
</evidence>
<keyword evidence="6 11" id="KW-0812">Transmembrane</keyword>
<keyword evidence="8 11" id="KW-1133">Transmembrane helix</keyword>
<keyword evidence="5 10" id="KW-0997">Cell inner membrane</keyword>
<dbReference type="Pfam" id="PF04612">
    <property type="entry name" value="T2SSM"/>
    <property type="match status" value="1"/>
</dbReference>
<dbReference type="InterPro" id="IPR023229">
    <property type="entry name" value="T2SS_M_periplasmic_sf"/>
</dbReference>
<evidence type="ECO:0000256" key="8">
    <source>
        <dbReference type="ARBA" id="ARBA00022989"/>
    </source>
</evidence>
<evidence type="ECO:0000256" key="9">
    <source>
        <dbReference type="ARBA" id="ARBA00023136"/>
    </source>
</evidence>
<dbReference type="SUPFAM" id="SSF103054">
    <property type="entry name" value="General secretion pathway protein M, EpsM"/>
    <property type="match status" value="1"/>
</dbReference>
<evidence type="ECO:0000256" key="3">
    <source>
        <dbReference type="ARBA" id="ARBA00022448"/>
    </source>
</evidence>
<keyword evidence="13" id="KW-1185">Reference proteome</keyword>
<comment type="caution">
    <text evidence="12">The sequence shown here is derived from an EMBL/GenBank/DDBJ whole genome shotgun (WGS) entry which is preliminary data.</text>
</comment>
<keyword evidence="7 10" id="KW-0653">Protein transport</keyword>
<gene>
    <name evidence="12" type="ORF">ABVT43_16400</name>
</gene>
<protein>
    <recommendedName>
        <fullName evidence="10">Type II secretion system protein M</fullName>
        <shortName evidence="10">T2SS protein M</shortName>
    </recommendedName>
    <alternativeName>
        <fullName evidence="10">General secretion pathway protein M</fullName>
    </alternativeName>
</protein>
<comment type="similarity">
    <text evidence="2 10">Belongs to the GSP M family.</text>
</comment>
<keyword evidence="9 10" id="KW-0472">Membrane</keyword>
<dbReference type="InterPro" id="IPR007690">
    <property type="entry name" value="T2SS_GspM"/>
</dbReference>
<reference evidence="12 13" key="1">
    <citation type="submission" date="2024-06" db="EMBL/GenBank/DDBJ databases">
        <authorList>
            <person name="Li F."/>
        </authorList>
    </citation>
    <scope>NUCLEOTIDE SEQUENCE [LARGE SCALE GENOMIC DNA]</scope>
    <source>
        <strain evidence="12 13">GXAS 311</strain>
    </source>
</reference>
<proteinExistence type="inferred from homology"/>
<dbReference type="Gene3D" id="3.30.1360.100">
    <property type="entry name" value="General secretion pathway protein M, EpsM"/>
    <property type="match status" value="1"/>
</dbReference>
<comment type="subcellular location">
    <subcellularLocation>
        <location evidence="1">Cell inner membrane</location>
        <topology evidence="1">Single-pass membrane protein</topology>
    </subcellularLocation>
</comment>